<evidence type="ECO:0000259" key="2">
    <source>
        <dbReference type="PROSITE" id="PS51724"/>
    </source>
</evidence>
<gene>
    <name evidence="3" type="ORF">HXL68_03335</name>
</gene>
<dbReference type="GO" id="GO:0042834">
    <property type="term" value="F:peptidoglycan binding"/>
    <property type="evidence" value="ECO:0007669"/>
    <property type="project" value="InterPro"/>
</dbReference>
<accession>A0A930FY99</accession>
<reference evidence="3" key="1">
    <citation type="submission" date="2020-04" db="EMBL/GenBank/DDBJ databases">
        <title>Deep metagenomics examines the oral microbiome during advanced dental caries in children, revealing novel taxa and co-occurrences with host molecules.</title>
        <authorList>
            <person name="Baker J.L."/>
            <person name="Morton J.T."/>
            <person name="Dinis M."/>
            <person name="Alvarez R."/>
            <person name="Tran N.C."/>
            <person name="Knight R."/>
            <person name="Edlund A."/>
        </authorList>
    </citation>
    <scope>NUCLEOTIDE SEQUENCE</scope>
    <source>
        <strain evidence="3">JCVI_32_bin.24</strain>
    </source>
</reference>
<dbReference type="InterPro" id="IPR036680">
    <property type="entry name" value="SPOR-like_sf"/>
</dbReference>
<feature type="domain" description="SPOR" evidence="2">
    <location>
        <begin position="146"/>
        <end position="223"/>
    </location>
</feature>
<feature type="compositionally biased region" description="Low complexity" evidence="1">
    <location>
        <begin position="58"/>
        <end position="85"/>
    </location>
</feature>
<dbReference type="RefSeq" id="WP_274737779.1">
    <property type="nucleotide sequence ID" value="NZ_JARBJQ010000003.1"/>
</dbReference>
<name>A0A930FY99_9RHOO</name>
<evidence type="ECO:0000313" key="3">
    <source>
        <dbReference type="EMBL" id="MBF1164054.1"/>
    </source>
</evidence>
<dbReference type="Gene3D" id="3.30.70.1070">
    <property type="entry name" value="Sporulation related repeat"/>
    <property type="match status" value="1"/>
</dbReference>
<dbReference type="AlphaFoldDB" id="A0A930FY99"/>
<dbReference type="Pfam" id="PF05036">
    <property type="entry name" value="SPOR"/>
    <property type="match status" value="1"/>
</dbReference>
<feature type="region of interest" description="Disordered" evidence="1">
    <location>
        <begin position="50"/>
        <end position="108"/>
    </location>
</feature>
<organism evidence="3 4">
    <name type="scientific">Dechloromonas agitata</name>
    <dbReference type="NCBI Taxonomy" id="73030"/>
    <lineage>
        <taxon>Bacteria</taxon>
        <taxon>Pseudomonadati</taxon>
        <taxon>Pseudomonadota</taxon>
        <taxon>Betaproteobacteria</taxon>
        <taxon>Rhodocyclales</taxon>
        <taxon>Azonexaceae</taxon>
        <taxon>Dechloromonas</taxon>
    </lineage>
</organism>
<comment type="caution">
    <text evidence="3">The sequence shown here is derived from an EMBL/GenBank/DDBJ whole genome shotgun (WGS) entry which is preliminary data.</text>
</comment>
<protein>
    <submittedName>
        <fullName evidence="3">SPOR domain-containing protein</fullName>
    </submittedName>
</protein>
<evidence type="ECO:0000256" key="1">
    <source>
        <dbReference type="SAM" id="MobiDB-lite"/>
    </source>
</evidence>
<dbReference type="PROSITE" id="PS51724">
    <property type="entry name" value="SPOR"/>
    <property type="match status" value="1"/>
</dbReference>
<proteinExistence type="predicted"/>
<evidence type="ECO:0000313" key="4">
    <source>
        <dbReference type="Proteomes" id="UP000718593"/>
    </source>
</evidence>
<dbReference type="EMBL" id="JABZMI010000034">
    <property type="protein sequence ID" value="MBF1164054.1"/>
    <property type="molecule type" value="Genomic_DNA"/>
</dbReference>
<dbReference type="SUPFAM" id="SSF110997">
    <property type="entry name" value="Sporulation related repeat"/>
    <property type="match status" value="1"/>
</dbReference>
<sequence>MKLLVFLLVLGNLLFYAFTAGYFGRPDNPDAGRIEQQVAPDRLRIVSRGEAPAVPAKAGAPTPLPEATAEPAATAGKAGNGAAEAPVAVESPKENAAGKESAPDDTKPAEPICLAWRQLTVAEADQVSTLLGKRFADFKVSRKTVASESNGWWVYIPALPSKADAERKAGELRNLGVTDFFIVQEGATRHAISLGIFSSDKGAGERLAELKGKGVRSAVVGPRPGKDTLVALQAKGPADKKAAVIAAVAGAIQKNEALACK</sequence>
<dbReference type="InterPro" id="IPR007730">
    <property type="entry name" value="SPOR-like_dom"/>
</dbReference>
<feature type="compositionally biased region" description="Basic and acidic residues" evidence="1">
    <location>
        <begin position="91"/>
        <end position="108"/>
    </location>
</feature>
<dbReference type="Proteomes" id="UP000718593">
    <property type="component" value="Unassembled WGS sequence"/>
</dbReference>